<reference evidence="16" key="2">
    <citation type="submission" date="2025-08" db="UniProtKB">
        <authorList>
            <consortium name="RefSeq"/>
        </authorList>
    </citation>
    <scope>IDENTIFICATION</scope>
    <source>
        <tissue evidence="16">Leaves</tissue>
    </source>
</reference>
<gene>
    <name evidence="16" type="primary">LOC113738919</name>
</gene>
<keyword evidence="9 12" id="KW-0472">Membrane</keyword>
<dbReference type="PANTHER" id="PTHR45136">
    <property type="entry name" value="ABC TRANSPORTER DOMAIN-CONTAINING PROTEIN"/>
    <property type="match status" value="1"/>
</dbReference>
<dbReference type="GO" id="GO:0005524">
    <property type="term" value="F:ATP binding"/>
    <property type="evidence" value="ECO:0007669"/>
    <property type="project" value="UniProtKB-KW"/>
</dbReference>
<evidence type="ECO:0000256" key="10">
    <source>
        <dbReference type="ARBA" id="ARBA00023180"/>
    </source>
</evidence>
<keyword evidence="5" id="KW-0677">Repeat</keyword>
<dbReference type="FunFam" id="3.40.50.300:FF:000066">
    <property type="entry name" value="ABC transporter B family member 1"/>
    <property type="match status" value="1"/>
</dbReference>
<dbReference type="GO" id="GO:0016887">
    <property type="term" value="F:ATP hydrolysis activity"/>
    <property type="evidence" value="ECO:0007669"/>
    <property type="project" value="InterPro"/>
</dbReference>
<comment type="subunit">
    <text evidence="11">Interacts with 1-naphthylphthalamic acid (NPA).</text>
</comment>
<evidence type="ECO:0000256" key="5">
    <source>
        <dbReference type="ARBA" id="ARBA00022737"/>
    </source>
</evidence>
<dbReference type="Gene3D" id="3.40.50.300">
    <property type="entry name" value="P-loop containing nucleotide triphosphate hydrolases"/>
    <property type="match status" value="2"/>
</dbReference>
<comment type="subcellular location">
    <subcellularLocation>
        <location evidence="1">Cell membrane</location>
        <topology evidence="1">Multi-pass membrane protein</topology>
    </subcellularLocation>
</comment>
<keyword evidence="6" id="KW-0547">Nucleotide-binding</keyword>
<keyword evidence="7" id="KW-0067">ATP-binding</keyword>
<evidence type="ECO:0000256" key="7">
    <source>
        <dbReference type="ARBA" id="ARBA00022840"/>
    </source>
</evidence>
<keyword evidence="10" id="KW-0325">Glycoprotein</keyword>
<dbReference type="InterPro" id="IPR003439">
    <property type="entry name" value="ABC_transporter-like_ATP-bd"/>
</dbReference>
<evidence type="ECO:0000256" key="4">
    <source>
        <dbReference type="ARBA" id="ARBA00022692"/>
    </source>
</evidence>
<dbReference type="Pfam" id="PF00005">
    <property type="entry name" value="ABC_tran"/>
    <property type="match status" value="2"/>
</dbReference>
<dbReference type="InterPro" id="IPR003593">
    <property type="entry name" value="AAA+_ATPase"/>
</dbReference>
<keyword evidence="4 12" id="KW-0812">Transmembrane</keyword>
<dbReference type="GeneID" id="113738919"/>
<feature type="transmembrane region" description="Helical" evidence="12">
    <location>
        <begin position="187"/>
        <end position="204"/>
    </location>
</feature>
<dbReference type="PROSITE" id="PS00211">
    <property type="entry name" value="ABC_TRANSPORTER_1"/>
    <property type="match status" value="2"/>
</dbReference>
<dbReference type="InterPro" id="IPR036640">
    <property type="entry name" value="ABC1_TM_sf"/>
</dbReference>
<feature type="transmembrane region" description="Helical" evidence="12">
    <location>
        <begin position="682"/>
        <end position="705"/>
    </location>
</feature>
<evidence type="ECO:0000256" key="9">
    <source>
        <dbReference type="ARBA" id="ARBA00023136"/>
    </source>
</evidence>
<dbReference type="GO" id="GO:0005886">
    <property type="term" value="C:plasma membrane"/>
    <property type="evidence" value="ECO:0007669"/>
    <property type="project" value="UniProtKB-SubCell"/>
</dbReference>
<dbReference type="InterPro" id="IPR011527">
    <property type="entry name" value="ABC1_TM_dom"/>
</dbReference>
<proteinExistence type="inferred from homology"/>
<dbReference type="CDD" id="cd18578">
    <property type="entry name" value="ABC_6TM_Pgp_ABCB1_D2_like"/>
    <property type="match status" value="1"/>
</dbReference>
<dbReference type="FunFam" id="3.40.50.300:FF:000205">
    <property type="entry name" value="ABC transporter B family member 4"/>
    <property type="match status" value="1"/>
</dbReference>
<feature type="transmembrane region" description="Helical" evidence="12">
    <location>
        <begin position="263"/>
        <end position="282"/>
    </location>
</feature>
<dbReference type="AlphaFoldDB" id="A0A6P6X7U6"/>
<dbReference type="InterPro" id="IPR017871">
    <property type="entry name" value="ABC_transporter-like_CS"/>
</dbReference>
<accession>A0A6P6X7U6</accession>
<dbReference type="GO" id="GO:0140359">
    <property type="term" value="F:ABC-type transporter activity"/>
    <property type="evidence" value="ECO:0007669"/>
    <property type="project" value="InterPro"/>
</dbReference>
<keyword evidence="8 12" id="KW-1133">Transmembrane helix</keyword>
<evidence type="ECO:0000256" key="12">
    <source>
        <dbReference type="SAM" id="Phobius"/>
    </source>
</evidence>
<evidence type="ECO:0000256" key="8">
    <source>
        <dbReference type="ARBA" id="ARBA00022989"/>
    </source>
</evidence>
<evidence type="ECO:0000256" key="11">
    <source>
        <dbReference type="ARBA" id="ARBA00062948"/>
    </source>
</evidence>
<evidence type="ECO:0000259" key="14">
    <source>
        <dbReference type="PROSITE" id="PS50929"/>
    </source>
</evidence>
<dbReference type="PROSITE" id="PS50929">
    <property type="entry name" value="ABC_TM1F"/>
    <property type="match status" value="2"/>
</dbReference>
<feature type="transmembrane region" description="Helical" evidence="12">
    <location>
        <begin position="820"/>
        <end position="837"/>
    </location>
</feature>
<organism evidence="15 16">
    <name type="scientific">Coffea arabica</name>
    <name type="common">Arabian coffee</name>
    <dbReference type="NCBI Taxonomy" id="13443"/>
    <lineage>
        <taxon>Eukaryota</taxon>
        <taxon>Viridiplantae</taxon>
        <taxon>Streptophyta</taxon>
        <taxon>Embryophyta</taxon>
        <taxon>Tracheophyta</taxon>
        <taxon>Spermatophyta</taxon>
        <taxon>Magnoliopsida</taxon>
        <taxon>eudicotyledons</taxon>
        <taxon>Gunneridae</taxon>
        <taxon>Pentapetalae</taxon>
        <taxon>asterids</taxon>
        <taxon>lamiids</taxon>
        <taxon>Gentianales</taxon>
        <taxon>Rubiaceae</taxon>
        <taxon>Ixoroideae</taxon>
        <taxon>Gardenieae complex</taxon>
        <taxon>Bertiereae - Coffeeae clade</taxon>
        <taxon>Coffeeae</taxon>
        <taxon>Coffea</taxon>
    </lineage>
</organism>
<feature type="transmembrane region" description="Helical" evidence="12">
    <location>
        <begin position="85"/>
        <end position="104"/>
    </location>
</feature>
<evidence type="ECO:0000313" key="16">
    <source>
        <dbReference type="RefSeq" id="XP_027121987.1"/>
    </source>
</evidence>
<evidence type="ECO:0000256" key="6">
    <source>
        <dbReference type="ARBA" id="ARBA00022741"/>
    </source>
</evidence>
<dbReference type="CDD" id="cd18577">
    <property type="entry name" value="ABC_6TM_Pgp_ABCB1_D1_like"/>
    <property type="match status" value="1"/>
</dbReference>
<dbReference type="SMART" id="SM00382">
    <property type="entry name" value="AAA"/>
    <property type="match status" value="2"/>
</dbReference>
<dbReference type="RefSeq" id="XP_027121987.1">
    <property type="nucleotide sequence ID" value="XM_027266186.2"/>
</dbReference>
<keyword evidence="3" id="KW-0813">Transport</keyword>
<feature type="domain" description="ABC transporter" evidence="13">
    <location>
        <begin position="362"/>
        <end position="598"/>
    </location>
</feature>
<dbReference type="SUPFAM" id="SSF52540">
    <property type="entry name" value="P-loop containing nucleoside triphosphate hydrolases"/>
    <property type="match status" value="2"/>
</dbReference>
<dbReference type="Proteomes" id="UP001652660">
    <property type="component" value="Chromosome 4c"/>
</dbReference>
<sequence length="1243" mass="136197">MEESEPENKKKKTRNPRTSQGSLRLVLKHADLLDTLLMILGTIGCFADGSSVAANMLVLGSLMNSYGRAASAFNPDDINKYALELFYVAVLVGSGAFLEGFCWARTAERQTSRLRTRYLQAVLRQDVGFFDKADGTSMTSQVVLSISTDTLTIQGVISEKIPNFITNMAMFTTAQLAALYLSWRLAVIGIPALLMLIIPGLVYGKLLSSVGQKIQEAYAVAGGIAEQAFSSIRTVFSYVGEQQTTSRFSSALEPTLNLGIKQGLLKGMAIGSIGLIFAVWALEGWYGSILVIEKGLKGGDCFTAGVCIIFGGVALGSSIVNIKYFAEANIAAATIFQMIERIPSIDSTDPKGETINDVKGELEFKDTDFAYPTRPDNLVLRKFNLKVIPRQTVGLVGGSGSGKSTVINLLERFYDPLGGEVLLDGINIKTLQLKWLRKQMALVSQEPILFATSIKENILFGKAEASEEEIIQAAKAANAHNFITQLPEGYDTLVGELGIQMSGGQKQRISIARALLVNPRILLLDEATSSLDSHSEKAVQNALNQVSQGRTTLIVAHRLSTLRNADAIAVIRSGQVVDFGSHDELVQNKYGPYSLMVQQQKKLMNDEIICTPKEAEVHSSSITETNAPAEMRMTYPASSLFLHEKQKDQEVMDQEYSPPTYLQLLKMTTPEWSSTLLGSLGALLYGFVHPLHSFCLGALISVYFINDYNEIKSQTRIYCFVFVGLSVVAFITNTIQHYSFGIMGENLTKRVREATMAKILTFETQWFEQEGNSTGALCSRLAKDATLVRSLVADRLAFLIQSISGVTLAVILSLVLAWRIALVAIALQPVTVGAFYLKGKMMTSMSKKILQSQNRSNELASEAVGNHRIITAFYSQDKVMTLFQKAQVGPKKESRKQSWYAGLGLFTSQFLGATNMALLFWYGGKLIYHQDISFKHLFQTFFIMMTAGKVVGESGSMSTDLSKGTDALKALFMILQRTSMMDPDDQHAIIPSQLHGKVELKEVDFFYPTRPKQLILNNLSLTVEAGEVVALVGQSGSGKSTIIRMIERFYDPSKGSVEIDGIDIKLYNLRALRSHIAWVGQEPCIFAGTIHENIAYGTQGATEAEVVEAATLANAHEFISSMQDGYGTYCGERGAQLSGGQKQRIAIARAILKKPRIFLLDEATSALDVKSENLVQDAFDKTMTGRTCLIVAHRLSTIQKSNKISVVDNGRIIEEGSHDDLLAKGESGAYHTLVKLQHQATAK</sequence>
<feature type="domain" description="ABC transporter" evidence="13">
    <location>
        <begin position="1000"/>
        <end position="1234"/>
    </location>
</feature>
<dbReference type="SUPFAM" id="SSF90123">
    <property type="entry name" value="ABC transporter transmembrane region"/>
    <property type="match status" value="2"/>
</dbReference>
<dbReference type="PANTHER" id="PTHR45136:SF2">
    <property type="entry name" value="ABC TRANSPORTER DOMAIN-CONTAINING PROTEIN"/>
    <property type="match status" value="1"/>
</dbReference>
<comment type="similarity">
    <text evidence="2">Belongs to the ABC transporter superfamily. ABCB family. Multidrug resistance exporter (TC 3.A.1.201) subfamily.</text>
</comment>
<keyword evidence="15" id="KW-1185">Reference proteome</keyword>
<dbReference type="InterPro" id="IPR027417">
    <property type="entry name" value="P-loop_NTPase"/>
</dbReference>
<feature type="domain" description="ABC transmembrane type-1" evidence="14">
    <location>
        <begin position="39"/>
        <end position="327"/>
    </location>
</feature>
<feature type="transmembrane region" description="Helical" evidence="12">
    <location>
        <begin position="32"/>
        <end position="58"/>
    </location>
</feature>
<dbReference type="CDD" id="cd03249">
    <property type="entry name" value="ABC_MTABC3_MDL1_MDL2"/>
    <property type="match status" value="2"/>
</dbReference>
<reference evidence="15" key="1">
    <citation type="journal article" date="2025" name="Foods">
        <title>Unveiling the Microbial Signatures of Arabica Coffee Cherries: Insights into Ripeness Specific Diversity, Functional Traits, and Implications for Quality and Safety.</title>
        <authorList>
            <consortium name="RefSeq"/>
            <person name="Tenea G.N."/>
            <person name="Cifuentes V."/>
            <person name="Reyes P."/>
            <person name="Cevallos-Vallejos M."/>
        </authorList>
    </citation>
    <scope>NUCLEOTIDE SEQUENCE [LARGE SCALE GENOMIC DNA]</scope>
</reference>
<evidence type="ECO:0000256" key="1">
    <source>
        <dbReference type="ARBA" id="ARBA00004651"/>
    </source>
</evidence>
<feature type="transmembrane region" description="Helical" evidence="12">
    <location>
        <begin position="302"/>
        <end position="322"/>
    </location>
</feature>
<feature type="transmembrane region" description="Helical" evidence="12">
    <location>
        <begin position="717"/>
        <end position="735"/>
    </location>
</feature>
<evidence type="ECO:0000256" key="3">
    <source>
        <dbReference type="ARBA" id="ARBA00022448"/>
    </source>
</evidence>
<dbReference type="OrthoDB" id="6500128at2759"/>
<dbReference type="PROSITE" id="PS50893">
    <property type="entry name" value="ABC_TRANSPORTER_2"/>
    <property type="match status" value="2"/>
</dbReference>
<evidence type="ECO:0000256" key="2">
    <source>
        <dbReference type="ARBA" id="ARBA00007577"/>
    </source>
</evidence>
<protein>
    <submittedName>
        <fullName evidence="16">Multidrug resistance protein</fullName>
    </submittedName>
</protein>
<evidence type="ECO:0000259" key="13">
    <source>
        <dbReference type="PROSITE" id="PS50893"/>
    </source>
</evidence>
<feature type="domain" description="ABC transmembrane type-1" evidence="14">
    <location>
        <begin position="676"/>
        <end position="963"/>
    </location>
</feature>
<dbReference type="Pfam" id="PF00664">
    <property type="entry name" value="ABC_membrane"/>
    <property type="match status" value="2"/>
</dbReference>
<name>A0A6P6X7U6_COFAR</name>
<evidence type="ECO:0000313" key="15">
    <source>
        <dbReference type="Proteomes" id="UP001652660"/>
    </source>
</evidence>
<feature type="transmembrane region" description="Helical" evidence="12">
    <location>
        <begin position="899"/>
        <end position="922"/>
    </location>
</feature>
<dbReference type="Gene3D" id="1.20.1560.10">
    <property type="entry name" value="ABC transporter type 1, transmembrane domain"/>
    <property type="match status" value="1"/>
</dbReference>